<dbReference type="GeneID" id="108989293"/>
<name>A0A2I4EG68_JUGRE</name>
<accession>A0A2I4EG68</accession>
<protein>
    <submittedName>
        <fullName evidence="2">Uncharacterized protein LOC108989293 isoform X1</fullName>
    </submittedName>
</protein>
<keyword evidence="1" id="KW-1185">Reference proteome</keyword>
<evidence type="ECO:0000313" key="1">
    <source>
        <dbReference type="Proteomes" id="UP000235220"/>
    </source>
</evidence>
<dbReference type="KEGG" id="jre:108989293"/>
<proteinExistence type="predicted"/>
<gene>
    <name evidence="2" type="primary">LOC108989293</name>
</gene>
<dbReference type="Gramene" id="Jr03_18730_p1">
    <property type="protein sequence ID" value="cds.Jr03_18730_p1"/>
    <property type="gene ID" value="Jr03_18730"/>
</dbReference>
<reference evidence="2" key="1">
    <citation type="submission" date="2025-08" db="UniProtKB">
        <authorList>
            <consortium name="RefSeq"/>
        </authorList>
    </citation>
    <scope>IDENTIFICATION</scope>
    <source>
        <tissue evidence="2">Leaves</tissue>
    </source>
</reference>
<dbReference type="Proteomes" id="UP000235220">
    <property type="component" value="Chromosome 3"/>
</dbReference>
<dbReference type="RefSeq" id="XP_018818398.1">
    <property type="nucleotide sequence ID" value="XM_018962853.2"/>
</dbReference>
<dbReference type="OrthoDB" id="1921870at2759"/>
<sequence length="138" mass="16329">MERKKEKNLINFYKDVHWSNKKGIFITTTTEDNYNQMVQLMNAKDPNARTDEAATTIFREVLGHRSRYNKGLGHSVMPESTKVAGVSNEEYERLAKENEANRKNAEYYQNRVEEIEGGFRIMREHMQDYEQRVNMKMS</sequence>
<evidence type="ECO:0000313" key="2">
    <source>
        <dbReference type="RefSeq" id="XP_018818398.1"/>
    </source>
</evidence>
<dbReference type="AlphaFoldDB" id="A0A2I4EG68"/>
<organism evidence="1 2">
    <name type="scientific">Juglans regia</name>
    <name type="common">English walnut</name>
    <dbReference type="NCBI Taxonomy" id="51240"/>
    <lineage>
        <taxon>Eukaryota</taxon>
        <taxon>Viridiplantae</taxon>
        <taxon>Streptophyta</taxon>
        <taxon>Embryophyta</taxon>
        <taxon>Tracheophyta</taxon>
        <taxon>Spermatophyta</taxon>
        <taxon>Magnoliopsida</taxon>
        <taxon>eudicotyledons</taxon>
        <taxon>Gunneridae</taxon>
        <taxon>Pentapetalae</taxon>
        <taxon>rosids</taxon>
        <taxon>fabids</taxon>
        <taxon>Fagales</taxon>
        <taxon>Juglandaceae</taxon>
        <taxon>Juglans</taxon>
    </lineage>
</organism>